<organism evidence="2 3">
    <name type="scientific">Rhodocytophaga rosea</name>
    <dbReference type="NCBI Taxonomy" id="2704465"/>
    <lineage>
        <taxon>Bacteria</taxon>
        <taxon>Pseudomonadati</taxon>
        <taxon>Bacteroidota</taxon>
        <taxon>Cytophagia</taxon>
        <taxon>Cytophagales</taxon>
        <taxon>Rhodocytophagaceae</taxon>
        <taxon>Rhodocytophaga</taxon>
    </lineage>
</organism>
<evidence type="ECO:0000313" key="3">
    <source>
        <dbReference type="Proteomes" id="UP000480178"/>
    </source>
</evidence>
<dbReference type="RefSeq" id="WP_162447660.1">
    <property type="nucleotide sequence ID" value="NZ_CP048222.1"/>
</dbReference>
<protein>
    <submittedName>
        <fullName evidence="2">Transposase</fullName>
    </submittedName>
</protein>
<evidence type="ECO:0000313" key="2">
    <source>
        <dbReference type="EMBL" id="QHT71732.1"/>
    </source>
</evidence>
<dbReference type="Pfam" id="PF13340">
    <property type="entry name" value="DUF4096"/>
    <property type="match status" value="1"/>
</dbReference>
<name>A0A6C0GWK1_9BACT</name>
<keyword evidence="3" id="KW-1185">Reference proteome</keyword>
<dbReference type="EMBL" id="CP048222">
    <property type="protein sequence ID" value="QHT71732.1"/>
    <property type="molecule type" value="Genomic_DNA"/>
</dbReference>
<dbReference type="Proteomes" id="UP000480178">
    <property type="component" value="Chromosome"/>
</dbReference>
<dbReference type="InterPro" id="IPR025161">
    <property type="entry name" value="IS402-like_dom"/>
</dbReference>
<evidence type="ECO:0000259" key="1">
    <source>
        <dbReference type="Pfam" id="PF13340"/>
    </source>
</evidence>
<reference evidence="2 3" key="1">
    <citation type="submission" date="2020-01" db="EMBL/GenBank/DDBJ databases">
        <authorList>
            <person name="Kim M.K."/>
        </authorList>
    </citation>
    <scope>NUCLEOTIDE SEQUENCE [LARGE SCALE GENOMIC DNA]</scope>
    <source>
        <strain evidence="2 3">172606-1</strain>
    </source>
</reference>
<gene>
    <name evidence="2" type="ORF">GXP67_36240</name>
</gene>
<dbReference type="PANTHER" id="PTHR30007">
    <property type="entry name" value="PHP DOMAIN PROTEIN"/>
    <property type="match status" value="1"/>
</dbReference>
<dbReference type="KEGG" id="rhoz:GXP67_36240"/>
<sequence>MQKQYSSDLTDSQWEVISKYIQYQRKSKHAYGRIVEAISYSCKNGCVWRDLPIDFPPWQTVYYYFDKWDTFVFF</sequence>
<feature type="domain" description="Insertion element IS402-like" evidence="1">
    <location>
        <begin position="9"/>
        <end position="69"/>
    </location>
</feature>
<dbReference type="AlphaFoldDB" id="A0A6C0GWK1"/>
<accession>A0A6C0GWK1</accession>
<dbReference type="PANTHER" id="PTHR30007:SF0">
    <property type="entry name" value="TRANSPOSASE"/>
    <property type="match status" value="1"/>
</dbReference>
<proteinExistence type="predicted"/>